<comment type="caution">
    <text evidence="1">The sequence shown here is derived from an EMBL/GenBank/DDBJ whole genome shotgun (WGS) entry which is preliminary data.</text>
</comment>
<name>A0A9P4PK69_9PLEO</name>
<proteinExistence type="predicted"/>
<dbReference type="Gene3D" id="3.40.50.720">
    <property type="entry name" value="NAD(P)-binding Rossmann-like Domain"/>
    <property type="match status" value="1"/>
</dbReference>
<reference evidence="1" key="1">
    <citation type="journal article" date="2020" name="Stud. Mycol.">
        <title>101 Dothideomycetes genomes: a test case for predicting lifestyles and emergence of pathogens.</title>
        <authorList>
            <person name="Haridas S."/>
            <person name="Albert R."/>
            <person name="Binder M."/>
            <person name="Bloem J."/>
            <person name="Labutti K."/>
            <person name="Salamov A."/>
            <person name="Andreopoulos B."/>
            <person name="Baker S."/>
            <person name="Barry K."/>
            <person name="Bills G."/>
            <person name="Bluhm B."/>
            <person name="Cannon C."/>
            <person name="Castanera R."/>
            <person name="Culley D."/>
            <person name="Daum C."/>
            <person name="Ezra D."/>
            <person name="Gonzalez J."/>
            <person name="Henrissat B."/>
            <person name="Kuo A."/>
            <person name="Liang C."/>
            <person name="Lipzen A."/>
            <person name="Lutzoni F."/>
            <person name="Magnuson J."/>
            <person name="Mondo S."/>
            <person name="Nolan M."/>
            <person name="Ohm R."/>
            <person name="Pangilinan J."/>
            <person name="Park H.-J."/>
            <person name="Ramirez L."/>
            <person name="Alfaro M."/>
            <person name="Sun H."/>
            <person name="Tritt A."/>
            <person name="Yoshinaga Y."/>
            <person name="Zwiers L.-H."/>
            <person name="Turgeon B."/>
            <person name="Goodwin S."/>
            <person name="Spatafora J."/>
            <person name="Crous P."/>
            <person name="Grigoriev I."/>
        </authorList>
    </citation>
    <scope>NUCLEOTIDE SEQUENCE</scope>
    <source>
        <strain evidence="1">CBS 690.94</strain>
    </source>
</reference>
<evidence type="ECO:0000313" key="2">
    <source>
        <dbReference type="Proteomes" id="UP000799764"/>
    </source>
</evidence>
<dbReference type="Proteomes" id="UP000799764">
    <property type="component" value="Unassembled WGS sequence"/>
</dbReference>
<protein>
    <recommendedName>
        <fullName evidence="3">NAD(P)-binding domain-containing protein</fullName>
    </recommendedName>
</protein>
<gene>
    <name evidence="1" type="ORF">P171DRAFT_360868</name>
</gene>
<sequence length="248" mass="26540">MVKLIIGGATGFVATEIIRQSLSNPKITTIYALGRKPVAVPEGTAPGADTSKLKSLVVKDFEKYPEDVKAQLADADGAIWALAVLPQKTRGMPFEEVKKINQTYTLKALEQIEEARAAKGQKGPFRFLYISGPDTPRTPDGPTPPVFKEYIRLKGRIEVDCLEFAEKHKASGWEAGAAKPGLVLPNPPGLLMTVVGAVAGLIAGKIGIREVAAAMVDQVSNGFEKEPLENVDLTRIGKKALEAQQAAP</sequence>
<dbReference type="SUPFAM" id="SSF51735">
    <property type="entry name" value="NAD(P)-binding Rossmann-fold domains"/>
    <property type="match status" value="1"/>
</dbReference>
<dbReference type="PANTHER" id="PTHR14097">
    <property type="entry name" value="OXIDOREDUCTASE HTATIP2"/>
    <property type="match status" value="1"/>
</dbReference>
<dbReference type="InterPro" id="IPR036291">
    <property type="entry name" value="NAD(P)-bd_dom_sf"/>
</dbReference>
<dbReference type="PANTHER" id="PTHR14097:SF8">
    <property type="entry name" value="NAD(P)-BINDING DOMAIN-CONTAINING PROTEIN"/>
    <property type="match status" value="1"/>
</dbReference>
<accession>A0A9P4PK69</accession>
<evidence type="ECO:0000313" key="1">
    <source>
        <dbReference type="EMBL" id="KAF2444434.1"/>
    </source>
</evidence>
<dbReference type="AlphaFoldDB" id="A0A9P4PK69"/>
<evidence type="ECO:0008006" key="3">
    <source>
        <dbReference type="Google" id="ProtNLM"/>
    </source>
</evidence>
<organism evidence="1 2">
    <name type="scientific">Karstenula rhodostoma CBS 690.94</name>
    <dbReference type="NCBI Taxonomy" id="1392251"/>
    <lineage>
        <taxon>Eukaryota</taxon>
        <taxon>Fungi</taxon>
        <taxon>Dikarya</taxon>
        <taxon>Ascomycota</taxon>
        <taxon>Pezizomycotina</taxon>
        <taxon>Dothideomycetes</taxon>
        <taxon>Pleosporomycetidae</taxon>
        <taxon>Pleosporales</taxon>
        <taxon>Massarineae</taxon>
        <taxon>Didymosphaeriaceae</taxon>
        <taxon>Karstenula</taxon>
    </lineage>
</organism>
<keyword evidence="2" id="KW-1185">Reference proteome</keyword>
<dbReference type="OrthoDB" id="3535423at2759"/>
<dbReference type="EMBL" id="MU001501">
    <property type="protein sequence ID" value="KAF2444434.1"/>
    <property type="molecule type" value="Genomic_DNA"/>
</dbReference>